<dbReference type="EMBL" id="FQ311432">
    <property type="protein sequence ID" value="CBQ68657.1"/>
    <property type="molecule type" value="Genomic_DNA"/>
</dbReference>
<evidence type="ECO:0000313" key="2">
    <source>
        <dbReference type="EMBL" id="CBQ68657.1"/>
    </source>
</evidence>
<evidence type="ECO:0000256" key="1">
    <source>
        <dbReference type="SAM" id="MobiDB-lite"/>
    </source>
</evidence>
<dbReference type="HOGENOM" id="CLU_009790_0_0_1"/>
<sequence length="1134" mass="129848">MLGLAFREILGYKDALRLDAKRIGYLTALESRFDTALNHLSPSEAHIDYFERNLRDPRRPSQSQRLAEQYRAATTQRSLHNLRELNQDGDFLVKLETEFDDLLRRTTERGPDLVRRSLDRLTAPGKDEDGEGSPSRLVHLVPRTPNGFGSTDRQHQQQWRSIDDMLQSLDMTRDELGAYEIADFLRRGQRLLPSHGIALRHRQELGDLYRSYKQRHPFSGAAVDYEDPATLMYDSTFGSGRNRFRDIEPIIEHMLQNQEALQLNGPRVAFLQAAQARFAQTKAALTPTADDLLERADIEAEREQRLVRWANLDFRQDPPALIDFLWPRLHAEPRHWMRIARDLHFLQHIEIALERCVARVDDESASIHRKKRSLSPSTPAASFKHEHEGVHGGLGASHRVDLHPRSDSDTEDQPGSSEQGRTLEDLAESMGLPAEDPKSVPIARVWHSGEPLFPPVARSQEALQELQRVYGAYQRAHPVRGLAADITQNAIHYHQVMRSAGRDRFRDIDDVLNHLLLNAEPLRLDSFRVNYLRALRDRFDLTEQLLTPTQAEIVDGATRRIGAAIAGPSAAENSAAEVIKLVKYFGVRGNVADNNRSRFVLDLTFLSALEEELDHLVRGAGTRMATGMPVSRRDVLQQTPADILQQRVEGSASLGSQQRHGKDETTHKIVRRRLVQSSPQDDPASSAGSAPLTPAHPNLAEQEGLQDGFRERRVDRYLQSNERLLSQIDRAPNHRERLASLYRVYQKAVPLRGRELNLQNSELSVRLMMANIGRDRFKHIEPILEYMVANRDGLLLNRDRHQFLKAASGRFEKMSRLLSPTLDDLREQEQLALRAKERGEMTEAGYQLILRAIDSGKAARSQRALIHASRMLYDLGVINRIERELDDTFGPIEQAGEASSHLVRRGTRLQRRRADEAERPLPEHAPSSRRAVHQRQPADVEMQRILSPLGMDLDDAYARPIAAWRLHEQSLLEGRVLPDFLNVLLRAKWNAYREVFRQPAPFNYGGILSMQDGIRPYINTNEGARFQRIRHLINFLLEHSRRFRLSRHEVDYLDALRNRFRVTYELLHPLPSLLVRSVRATIPDSSLLEQLDRLRTHLALREAHIRAEPRRVDLDSKLLHVLEDELDHYVHGIP</sequence>
<proteinExistence type="predicted"/>
<feature type="region of interest" description="Disordered" evidence="1">
    <location>
        <begin position="117"/>
        <end position="137"/>
    </location>
</feature>
<dbReference type="VEuPathDB" id="FungiDB:sr14940"/>
<feature type="region of interest" description="Disordered" evidence="1">
    <location>
        <begin position="649"/>
        <end position="706"/>
    </location>
</feature>
<name>E6ZN50_SPORE</name>
<feature type="compositionally biased region" description="Basic and acidic residues" evidence="1">
    <location>
        <begin position="398"/>
        <end position="408"/>
    </location>
</feature>
<gene>
    <name evidence="2" type="ORF">sr14940</name>
</gene>
<organism evidence="2 3">
    <name type="scientific">Sporisorium reilianum (strain SRZ2)</name>
    <name type="common">Maize head smut fungus</name>
    <dbReference type="NCBI Taxonomy" id="999809"/>
    <lineage>
        <taxon>Eukaryota</taxon>
        <taxon>Fungi</taxon>
        <taxon>Dikarya</taxon>
        <taxon>Basidiomycota</taxon>
        <taxon>Ustilaginomycotina</taxon>
        <taxon>Ustilaginomycetes</taxon>
        <taxon>Ustilaginales</taxon>
        <taxon>Ustilaginaceae</taxon>
        <taxon>Sporisorium</taxon>
    </lineage>
</organism>
<feature type="region of interest" description="Disordered" evidence="1">
    <location>
        <begin position="896"/>
        <end position="937"/>
    </location>
</feature>
<reference evidence="2 3" key="1">
    <citation type="journal article" date="2010" name="Science">
        <title>Pathogenicity determinants in smut fungi revealed by genome comparison.</title>
        <authorList>
            <person name="Schirawski J."/>
            <person name="Mannhaupt G."/>
            <person name="Muench K."/>
            <person name="Brefort T."/>
            <person name="Schipper K."/>
            <person name="Doehlemann G."/>
            <person name="Di Stasio M."/>
            <person name="Roessel N."/>
            <person name="Mendoza-Mendoza A."/>
            <person name="Pester D."/>
            <person name="Mueller O."/>
            <person name="Winterberg B."/>
            <person name="Meyer E."/>
            <person name="Ghareeb H."/>
            <person name="Wollenberg T."/>
            <person name="Muensterkoetter M."/>
            <person name="Wong P."/>
            <person name="Walter M."/>
            <person name="Stukenbrock E."/>
            <person name="Gueldener U."/>
            <person name="Kahmann R."/>
        </authorList>
    </citation>
    <scope>NUCLEOTIDE SEQUENCE [LARGE SCALE GENOMIC DNA]</scope>
    <source>
        <strain evidence="3">SRZ2</strain>
    </source>
</reference>
<feature type="compositionally biased region" description="Basic residues" evidence="1">
    <location>
        <begin position="902"/>
        <end position="911"/>
    </location>
</feature>
<dbReference type="AlphaFoldDB" id="E6ZN50"/>
<dbReference type="Proteomes" id="UP000008867">
    <property type="component" value="Chromosome 11"/>
</dbReference>
<accession>E6ZN50</accession>
<protein>
    <submittedName>
        <fullName evidence="2">Uncharacterized protein</fullName>
    </submittedName>
</protein>
<dbReference type="OrthoDB" id="2549711at2759"/>
<keyword evidence="3" id="KW-1185">Reference proteome</keyword>
<feature type="compositionally biased region" description="Basic and acidic residues" evidence="1">
    <location>
        <begin position="912"/>
        <end position="922"/>
    </location>
</feature>
<feature type="region of interest" description="Disordered" evidence="1">
    <location>
        <begin position="367"/>
        <end position="420"/>
    </location>
</feature>
<dbReference type="eggNOG" id="ENOG502RDIV">
    <property type="taxonomic scope" value="Eukaryota"/>
</dbReference>
<evidence type="ECO:0000313" key="3">
    <source>
        <dbReference type="Proteomes" id="UP000008867"/>
    </source>
</evidence>